<name>A0A163VUK1_9FLAO</name>
<dbReference type="Pfam" id="PF02272">
    <property type="entry name" value="DHHA1"/>
    <property type="match status" value="1"/>
</dbReference>
<sequence length="567" mass="63905">MRWYLKQDPDEKTVAHLQEVLGVNAIIARLLAQRDISSYDEAKQFFRPSLADLHDPFLMADMAKAVHRIIQAIETHQSILVFGDYDVDGTTSVALMYSYLRHLGAEVDTYIPDRYNEGYGISYQGIDYAIQHGIKLIVALDCGIKSIEHIEYAKRHGVDFIICDHHLPGDSIPEAIAVLDPKRIDCAYPYKELCGCGVGFKLIQAVHTTLEEPFETIQPYLDLVATAIAADVVPITGENRVLAHYGLQVINSNPRPGLKALMQLYNLNTYTMSDIVFKLAPKINAAGRIEHGNFTVHLLTEETDEAANKTVEKIVRINEERKSLDQGITEEALKQIVDKKLINSKSTVVYSPSWHKGVIGIVASRLIDTYYRPTIVFTDSGEHLAASARSVKNFDIYQALEACSEHLIQFGGHMYAAGLTIKKENLEAFSQKFEEVVTNTINETDLIPEIEIDSKLKFSDITDKFLRILKQFEPFGPGNPSPCFLSKDVFDTGYAKQAGGQGEHLKMTLKQRRVTGFKFSAIGFNLGNQYEGVREKRSFDVIYSIEENNWRNKTTIQLQIKDMQLSW</sequence>
<dbReference type="Proteomes" id="UP000076630">
    <property type="component" value="Unassembled WGS sequence"/>
</dbReference>
<dbReference type="Pfam" id="PF01368">
    <property type="entry name" value="DHH"/>
    <property type="match status" value="1"/>
</dbReference>
<keyword evidence="10" id="KW-1185">Reference proteome</keyword>
<dbReference type="InterPro" id="IPR038763">
    <property type="entry name" value="DHH_sf"/>
</dbReference>
<dbReference type="GO" id="GO:0008409">
    <property type="term" value="F:5'-3' exonuclease activity"/>
    <property type="evidence" value="ECO:0007669"/>
    <property type="project" value="InterPro"/>
</dbReference>
<keyword evidence="5 9" id="KW-0269">Exonuclease</keyword>
<gene>
    <name evidence="9" type="ORF">AV926_01400</name>
</gene>
<comment type="similarity">
    <text evidence="1">Belongs to the RecJ family.</text>
</comment>
<dbReference type="InterPro" id="IPR003156">
    <property type="entry name" value="DHHA1_dom"/>
</dbReference>
<proteinExistence type="inferred from homology"/>
<protein>
    <recommendedName>
        <fullName evidence="2">Single-stranded-DNA-specific exonuclease RecJ</fullName>
    </recommendedName>
</protein>
<dbReference type="GO" id="GO:0006310">
    <property type="term" value="P:DNA recombination"/>
    <property type="evidence" value="ECO:0007669"/>
    <property type="project" value="InterPro"/>
</dbReference>
<evidence type="ECO:0000313" key="9">
    <source>
        <dbReference type="EMBL" id="KZE75417.1"/>
    </source>
</evidence>
<dbReference type="OrthoDB" id="9809852at2"/>
<evidence type="ECO:0000259" key="6">
    <source>
        <dbReference type="Pfam" id="PF01368"/>
    </source>
</evidence>
<evidence type="ECO:0000256" key="1">
    <source>
        <dbReference type="ARBA" id="ARBA00005915"/>
    </source>
</evidence>
<evidence type="ECO:0000256" key="2">
    <source>
        <dbReference type="ARBA" id="ARBA00019841"/>
    </source>
</evidence>
<dbReference type="EMBL" id="LQNU01000083">
    <property type="protein sequence ID" value="KZE75417.1"/>
    <property type="molecule type" value="Genomic_DNA"/>
</dbReference>
<organism evidence="9 10">
    <name type="scientific">Myroides marinus</name>
    <dbReference type="NCBI Taxonomy" id="703342"/>
    <lineage>
        <taxon>Bacteria</taxon>
        <taxon>Pseudomonadati</taxon>
        <taxon>Bacteroidota</taxon>
        <taxon>Flavobacteriia</taxon>
        <taxon>Flavobacteriales</taxon>
        <taxon>Flavobacteriaceae</taxon>
        <taxon>Myroides</taxon>
    </lineage>
</organism>
<keyword evidence="4" id="KW-0378">Hydrolase</keyword>
<dbReference type="InterPro" id="IPR041122">
    <property type="entry name" value="RecJ_OB"/>
</dbReference>
<feature type="domain" description="RecJ OB" evidence="8">
    <location>
        <begin position="452"/>
        <end position="562"/>
    </location>
</feature>
<dbReference type="SUPFAM" id="SSF64182">
    <property type="entry name" value="DHH phosphoesterases"/>
    <property type="match status" value="1"/>
</dbReference>
<comment type="caution">
    <text evidence="9">The sequence shown here is derived from an EMBL/GenBank/DDBJ whole genome shotgun (WGS) entry which is preliminary data.</text>
</comment>
<feature type="domain" description="DDH" evidence="6">
    <location>
        <begin position="78"/>
        <end position="228"/>
    </location>
</feature>
<dbReference type="InterPro" id="IPR051673">
    <property type="entry name" value="SSDNA_exonuclease_RecJ"/>
</dbReference>
<dbReference type="NCBIfam" id="TIGR00644">
    <property type="entry name" value="recJ"/>
    <property type="match status" value="1"/>
</dbReference>
<dbReference type="PANTHER" id="PTHR30255:SF2">
    <property type="entry name" value="SINGLE-STRANDED-DNA-SPECIFIC EXONUCLEASE RECJ"/>
    <property type="match status" value="1"/>
</dbReference>
<dbReference type="Gene3D" id="3.90.1640.30">
    <property type="match status" value="1"/>
</dbReference>
<evidence type="ECO:0000256" key="5">
    <source>
        <dbReference type="ARBA" id="ARBA00022839"/>
    </source>
</evidence>
<evidence type="ECO:0000259" key="7">
    <source>
        <dbReference type="Pfam" id="PF02272"/>
    </source>
</evidence>
<dbReference type="GO" id="GO:0003676">
    <property type="term" value="F:nucleic acid binding"/>
    <property type="evidence" value="ECO:0007669"/>
    <property type="project" value="InterPro"/>
</dbReference>
<evidence type="ECO:0000256" key="3">
    <source>
        <dbReference type="ARBA" id="ARBA00022722"/>
    </source>
</evidence>
<dbReference type="Pfam" id="PF17768">
    <property type="entry name" value="RecJ_OB"/>
    <property type="match status" value="1"/>
</dbReference>
<keyword evidence="3" id="KW-0540">Nuclease</keyword>
<dbReference type="InterPro" id="IPR001667">
    <property type="entry name" value="DDH_dom"/>
</dbReference>
<dbReference type="Gene3D" id="3.10.310.30">
    <property type="match status" value="1"/>
</dbReference>
<dbReference type="InterPro" id="IPR004610">
    <property type="entry name" value="RecJ"/>
</dbReference>
<evidence type="ECO:0000256" key="4">
    <source>
        <dbReference type="ARBA" id="ARBA00022801"/>
    </source>
</evidence>
<dbReference type="RefSeq" id="WP_038984792.1">
    <property type="nucleotide sequence ID" value="NZ_JWJO01000007.1"/>
</dbReference>
<evidence type="ECO:0000259" key="8">
    <source>
        <dbReference type="Pfam" id="PF17768"/>
    </source>
</evidence>
<evidence type="ECO:0000313" key="10">
    <source>
        <dbReference type="Proteomes" id="UP000076630"/>
    </source>
</evidence>
<dbReference type="AlphaFoldDB" id="A0A163VUK1"/>
<accession>A0A163VUK1</accession>
<feature type="domain" description="DHHA1" evidence="7">
    <location>
        <begin position="348"/>
        <end position="438"/>
    </location>
</feature>
<dbReference type="GO" id="GO:0006281">
    <property type="term" value="P:DNA repair"/>
    <property type="evidence" value="ECO:0007669"/>
    <property type="project" value="InterPro"/>
</dbReference>
<reference evidence="9 10" key="1">
    <citation type="submission" date="2016-01" db="EMBL/GenBank/DDBJ databases">
        <title>Whole genome sequencing of Myroides marinus L41.</title>
        <authorList>
            <person name="Hong K.W."/>
        </authorList>
    </citation>
    <scope>NUCLEOTIDE SEQUENCE [LARGE SCALE GENOMIC DNA]</scope>
    <source>
        <strain evidence="9 10">L41</strain>
    </source>
</reference>
<dbReference type="PANTHER" id="PTHR30255">
    <property type="entry name" value="SINGLE-STRANDED-DNA-SPECIFIC EXONUCLEASE RECJ"/>
    <property type="match status" value="1"/>
</dbReference>